<sequence>MSGAIDNTTAGLAKILDPVAQCFTPEVAKRVVELRADPAMQARIEELADKCNEGTITPAEMAEYDAYIQAMDVVAVLQKKARTLLLPPQAS</sequence>
<protein>
    <submittedName>
        <fullName evidence="1">Uncharacterized protein</fullName>
    </submittedName>
</protein>
<evidence type="ECO:0000313" key="2">
    <source>
        <dbReference type="Proteomes" id="UP000712673"/>
    </source>
</evidence>
<organism evidence="1 2">
    <name type="scientific">Tectimicrobiota bacterium</name>
    <dbReference type="NCBI Taxonomy" id="2528274"/>
    <lineage>
        <taxon>Bacteria</taxon>
        <taxon>Pseudomonadati</taxon>
        <taxon>Nitrospinota/Tectimicrobiota group</taxon>
        <taxon>Candidatus Tectimicrobiota</taxon>
    </lineage>
</organism>
<evidence type="ECO:0000313" key="1">
    <source>
        <dbReference type="EMBL" id="MBM3223423.1"/>
    </source>
</evidence>
<reference evidence="1" key="1">
    <citation type="submission" date="2019-03" db="EMBL/GenBank/DDBJ databases">
        <title>Lake Tanganyika Metagenome-Assembled Genomes (MAGs).</title>
        <authorList>
            <person name="Tran P."/>
        </authorList>
    </citation>
    <scope>NUCLEOTIDE SEQUENCE</scope>
    <source>
        <strain evidence="1">K_DeepCast_65m_m2_066</strain>
    </source>
</reference>
<dbReference type="AlphaFoldDB" id="A0A938B339"/>
<dbReference type="EMBL" id="VGLS01000141">
    <property type="protein sequence ID" value="MBM3223423.1"/>
    <property type="molecule type" value="Genomic_DNA"/>
</dbReference>
<gene>
    <name evidence="1" type="ORF">FJZ47_06440</name>
</gene>
<comment type="caution">
    <text evidence="1">The sequence shown here is derived from an EMBL/GenBank/DDBJ whole genome shotgun (WGS) entry which is preliminary data.</text>
</comment>
<proteinExistence type="predicted"/>
<name>A0A938B339_UNCTE</name>
<dbReference type="Proteomes" id="UP000712673">
    <property type="component" value="Unassembled WGS sequence"/>
</dbReference>
<accession>A0A938B339</accession>